<dbReference type="RefSeq" id="XP_025598655.1">
    <property type="nucleotide sequence ID" value="XM_025742183.1"/>
</dbReference>
<dbReference type="PRINTS" id="PR00385">
    <property type="entry name" value="P450"/>
</dbReference>
<proteinExistence type="inferred from homology"/>
<feature type="binding site" description="axial binding residue" evidence="5">
    <location>
        <position position="530"/>
    </location>
    <ligand>
        <name>heme</name>
        <dbReference type="ChEBI" id="CHEBI:30413"/>
    </ligand>
    <ligandPart>
        <name>Fe</name>
        <dbReference type="ChEBI" id="CHEBI:18248"/>
    </ligandPart>
</feature>
<dbReference type="AlphaFoldDB" id="A0A316ZAP5"/>
<keyword evidence="9" id="KW-1185">Reference proteome</keyword>
<sequence length="589" mass="65827">MSGQCPLGFKGQMPAAHPPVPGMFRSDVHRVSLLESLRLDWKDWAMFSLDGLFVVLVLLALAYPKRLVFTHARKSVPTIAGALPLIGNTLWILRCSTGKDKLLDAILREQRNELDRADGQGNFPLTATFPALGGRITVLNHPLYIAHVQKTNFENYVKGSLFRNAMGDVLGLHGIFVADGDVWKRQRKMASHIFSVANFNSHIQTTVHHDLGKLDKLLGALASSGRRVELQDLFFRFTLDTFTTMAFSADIDCLPTDPAALEKSVEFAVAFDSTQSIMDNRFVDPLKGVLEYLPWNAQGRKMRDSIRRLKRFCYATIDKRIEAREKGTAGGAEKGGKDLLELFIQQGLSREELLPVVLNFIIAGRDTTAQTLAWLFWELATKPDVVAKLRAEADEVLGAGDDARPMNYDDLKQMPYTHATFYEASRLHPAVPKNVKQVVADDVIRPYGPGSAELLAALPEQKQRLPDVIVKKGESVVWADYAMARLPELWGADCCEFKPERFLEEKDGRQSIKTFSPFIFHSFNAGPRLCLGQTLATYEGAAVTAQILRSFDVVYDHEKLRAKPPVYADSLTHPIDPAFVYHVSFKPRA</sequence>
<dbReference type="GeneID" id="37269727"/>
<dbReference type="OrthoDB" id="1470350at2759"/>
<dbReference type="Pfam" id="PF00067">
    <property type="entry name" value="p450"/>
    <property type="match status" value="2"/>
</dbReference>
<dbReference type="Proteomes" id="UP000245946">
    <property type="component" value="Unassembled WGS sequence"/>
</dbReference>
<dbReference type="GO" id="GO:0016705">
    <property type="term" value="F:oxidoreductase activity, acting on paired donors, with incorporation or reduction of molecular oxygen"/>
    <property type="evidence" value="ECO:0007669"/>
    <property type="project" value="InterPro"/>
</dbReference>
<keyword evidence="3 6" id="KW-0560">Oxidoreductase</keyword>
<dbReference type="GO" id="GO:0020037">
    <property type="term" value="F:heme binding"/>
    <property type="evidence" value="ECO:0007669"/>
    <property type="project" value="InterPro"/>
</dbReference>
<keyword evidence="7" id="KW-0472">Membrane</keyword>
<keyword evidence="7" id="KW-1133">Transmembrane helix</keyword>
<comment type="similarity">
    <text evidence="1 6">Belongs to the cytochrome P450 family.</text>
</comment>
<keyword evidence="6" id="KW-0503">Monooxygenase</keyword>
<evidence type="ECO:0000256" key="4">
    <source>
        <dbReference type="ARBA" id="ARBA00023004"/>
    </source>
</evidence>
<keyword evidence="2 5" id="KW-0479">Metal-binding</keyword>
<gene>
    <name evidence="8" type="ORF">FA09DRAFT_329436</name>
</gene>
<evidence type="ECO:0000256" key="1">
    <source>
        <dbReference type="ARBA" id="ARBA00010617"/>
    </source>
</evidence>
<dbReference type="PROSITE" id="PS00086">
    <property type="entry name" value="CYTOCHROME_P450"/>
    <property type="match status" value="1"/>
</dbReference>
<evidence type="ECO:0000256" key="7">
    <source>
        <dbReference type="SAM" id="Phobius"/>
    </source>
</evidence>
<name>A0A316ZAP5_9BASI</name>
<dbReference type="InterPro" id="IPR036396">
    <property type="entry name" value="Cyt_P450_sf"/>
</dbReference>
<dbReference type="STRING" id="58919.A0A316ZAP5"/>
<dbReference type="Gene3D" id="1.10.630.10">
    <property type="entry name" value="Cytochrome P450"/>
    <property type="match status" value="1"/>
</dbReference>
<feature type="transmembrane region" description="Helical" evidence="7">
    <location>
        <begin position="44"/>
        <end position="63"/>
    </location>
</feature>
<dbReference type="EMBL" id="KZ819291">
    <property type="protein sequence ID" value="PWN98376.1"/>
    <property type="molecule type" value="Genomic_DNA"/>
</dbReference>
<keyword evidence="5 6" id="KW-0349">Heme</keyword>
<dbReference type="GO" id="GO:0005506">
    <property type="term" value="F:iron ion binding"/>
    <property type="evidence" value="ECO:0007669"/>
    <property type="project" value="InterPro"/>
</dbReference>
<dbReference type="PRINTS" id="PR00463">
    <property type="entry name" value="EP450I"/>
</dbReference>
<dbReference type="SUPFAM" id="SSF48264">
    <property type="entry name" value="Cytochrome P450"/>
    <property type="match status" value="1"/>
</dbReference>
<dbReference type="InterPro" id="IPR001128">
    <property type="entry name" value="Cyt_P450"/>
</dbReference>
<evidence type="ECO:0000256" key="2">
    <source>
        <dbReference type="ARBA" id="ARBA00022723"/>
    </source>
</evidence>
<feature type="transmembrane region" description="Helical" evidence="7">
    <location>
        <begin position="75"/>
        <end position="93"/>
    </location>
</feature>
<dbReference type="GO" id="GO:0004497">
    <property type="term" value="F:monooxygenase activity"/>
    <property type="evidence" value="ECO:0007669"/>
    <property type="project" value="UniProtKB-KW"/>
</dbReference>
<accession>A0A316ZAP5</accession>
<keyword evidence="4 5" id="KW-0408">Iron</keyword>
<keyword evidence="7" id="KW-0812">Transmembrane</keyword>
<dbReference type="InterPro" id="IPR017972">
    <property type="entry name" value="Cyt_P450_CS"/>
</dbReference>
<comment type="cofactor">
    <cofactor evidence="5">
        <name>heme</name>
        <dbReference type="ChEBI" id="CHEBI:30413"/>
    </cofactor>
</comment>
<dbReference type="GO" id="GO:0006629">
    <property type="term" value="P:lipid metabolic process"/>
    <property type="evidence" value="ECO:0007669"/>
    <property type="project" value="UniProtKB-ARBA"/>
</dbReference>
<reference evidence="8 9" key="1">
    <citation type="journal article" date="2018" name="Mol. Biol. Evol.">
        <title>Broad Genomic Sampling Reveals a Smut Pathogenic Ancestry of the Fungal Clade Ustilaginomycotina.</title>
        <authorList>
            <person name="Kijpornyongpan T."/>
            <person name="Mondo S.J."/>
            <person name="Barry K."/>
            <person name="Sandor L."/>
            <person name="Lee J."/>
            <person name="Lipzen A."/>
            <person name="Pangilinan J."/>
            <person name="LaButti K."/>
            <person name="Hainaut M."/>
            <person name="Henrissat B."/>
            <person name="Grigoriev I.V."/>
            <person name="Spatafora J.W."/>
            <person name="Aime M.C."/>
        </authorList>
    </citation>
    <scope>NUCLEOTIDE SEQUENCE [LARGE SCALE GENOMIC DNA]</scope>
    <source>
        <strain evidence="8 9">MCA 4186</strain>
    </source>
</reference>
<evidence type="ECO:0000256" key="3">
    <source>
        <dbReference type="ARBA" id="ARBA00023002"/>
    </source>
</evidence>
<evidence type="ECO:0000313" key="9">
    <source>
        <dbReference type="Proteomes" id="UP000245946"/>
    </source>
</evidence>
<organism evidence="8 9">
    <name type="scientific">Tilletiopsis washingtonensis</name>
    <dbReference type="NCBI Taxonomy" id="58919"/>
    <lineage>
        <taxon>Eukaryota</taxon>
        <taxon>Fungi</taxon>
        <taxon>Dikarya</taxon>
        <taxon>Basidiomycota</taxon>
        <taxon>Ustilaginomycotina</taxon>
        <taxon>Exobasidiomycetes</taxon>
        <taxon>Entylomatales</taxon>
        <taxon>Entylomatales incertae sedis</taxon>
        <taxon>Tilletiopsis</taxon>
    </lineage>
</organism>
<dbReference type="InterPro" id="IPR002401">
    <property type="entry name" value="Cyt_P450_E_grp-I"/>
</dbReference>
<dbReference type="PANTHER" id="PTHR24296">
    <property type="entry name" value="CYTOCHROME P450"/>
    <property type="match status" value="1"/>
</dbReference>
<protein>
    <submittedName>
        <fullName evidence="8">Cytochrome P450</fullName>
    </submittedName>
</protein>
<evidence type="ECO:0000256" key="6">
    <source>
        <dbReference type="RuleBase" id="RU000461"/>
    </source>
</evidence>
<evidence type="ECO:0000256" key="5">
    <source>
        <dbReference type="PIRSR" id="PIRSR602401-1"/>
    </source>
</evidence>
<evidence type="ECO:0000313" key="8">
    <source>
        <dbReference type="EMBL" id="PWN98376.1"/>
    </source>
</evidence>